<dbReference type="InParanoid" id="G0NFY2"/>
<dbReference type="STRING" id="135651.G0NFY2"/>
<evidence type="ECO:0000313" key="3">
    <source>
        <dbReference type="EMBL" id="EGT59832.1"/>
    </source>
</evidence>
<keyword evidence="4" id="KW-1185">Reference proteome</keyword>
<proteinExistence type="predicted"/>
<dbReference type="InterPro" id="IPR012919">
    <property type="entry name" value="SUN_dom"/>
</dbReference>
<evidence type="ECO:0000256" key="1">
    <source>
        <dbReference type="SAM" id="Phobius"/>
    </source>
</evidence>
<sequence>MTVPEDKLKKTEADYSEMQWGTTSPPETKLWFRWMKHRIRQFMILEAVFFVILILLLNNSYKIISQNETNFEWASFSGRPTYELPLALNCKYDSSGPQEQKCLVSYPDYLSDVYTIVFRFRKNHGNSKVTCAYLFRVFGKGMDPNEPIKASKETCSSLIWYRKNYPFIYNNILEKNCKVWYNNDCCDECPECCTECETQDLNYKTLLVSMAVFGTIFFFIHICYIVEKDKRKREGYIQ</sequence>
<protein>
    <recommendedName>
        <fullName evidence="2">SUN domain-containing protein</fullName>
    </recommendedName>
</protein>
<keyword evidence="1" id="KW-0812">Transmembrane</keyword>
<dbReference type="Gene3D" id="2.60.120.260">
    <property type="entry name" value="Galactose-binding domain-like"/>
    <property type="match status" value="1"/>
</dbReference>
<keyword evidence="1" id="KW-0472">Membrane</keyword>
<feature type="transmembrane region" description="Helical" evidence="1">
    <location>
        <begin position="206"/>
        <end position="226"/>
    </location>
</feature>
<feature type="transmembrane region" description="Helical" evidence="1">
    <location>
        <begin position="42"/>
        <end position="61"/>
    </location>
</feature>
<accession>G0NFY2</accession>
<dbReference type="Pfam" id="PF07738">
    <property type="entry name" value="Sad1_UNC"/>
    <property type="match status" value="1"/>
</dbReference>
<evidence type="ECO:0000259" key="2">
    <source>
        <dbReference type="Pfam" id="PF07738"/>
    </source>
</evidence>
<name>G0NFY2_CAEBE</name>
<gene>
    <name evidence="3" type="ORF">CAEBREN_05410</name>
</gene>
<reference evidence="4" key="1">
    <citation type="submission" date="2011-07" db="EMBL/GenBank/DDBJ databases">
        <authorList>
            <consortium name="Caenorhabditis brenneri Sequencing and Analysis Consortium"/>
            <person name="Wilson R.K."/>
        </authorList>
    </citation>
    <scope>NUCLEOTIDE SEQUENCE [LARGE SCALE GENOMIC DNA]</scope>
    <source>
        <strain evidence="4">PB2801</strain>
    </source>
</reference>
<feature type="domain" description="SUN" evidence="2">
    <location>
        <begin position="69"/>
        <end position="140"/>
    </location>
</feature>
<evidence type="ECO:0000313" key="4">
    <source>
        <dbReference type="Proteomes" id="UP000008068"/>
    </source>
</evidence>
<organism evidence="4">
    <name type="scientific">Caenorhabditis brenneri</name>
    <name type="common">Nematode worm</name>
    <dbReference type="NCBI Taxonomy" id="135651"/>
    <lineage>
        <taxon>Eukaryota</taxon>
        <taxon>Metazoa</taxon>
        <taxon>Ecdysozoa</taxon>
        <taxon>Nematoda</taxon>
        <taxon>Chromadorea</taxon>
        <taxon>Rhabditida</taxon>
        <taxon>Rhabditina</taxon>
        <taxon>Rhabditomorpha</taxon>
        <taxon>Rhabditoidea</taxon>
        <taxon>Rhabditidae</taxon>
        <taxon>Peloderinae</taxon>
        <taxon>Caenorhabditis</taxon>
    </lineage>
</organism>
<dbReference type="EMBL" id="GL379878">
    <property type="protein sequence ID" value="EGT59832.1"/>
    <property type="molecule type" value="Genomic_DNA"/>
</dbReference>
<keyword evidence="1" id="KW-1133">Transmembrane helix</keyword>
<dbReference type="Proteomes" id="UP000008068">
    <property type="component" value="Unassembled WGS sequence"/>
</dbReference>
<dbReference type="AlphaFoldDB" id="G0NFY2"/>
<dbReference type="HOGENOM" id="CLU_1166743_0_0_1"/>